<sequence length="267" mass="29266">MEDTIKFIEGKIGNFKPEIAVILGSGLGELADEYCDIAIPYTEIPHFIKSTVQGHKGRLVFARIAGKQVVMMQGRNHFYEGHTMQEITYPVKVIKKLGVKTVILTNAAGAVNESFVPSDLMLIKDHINFMGANPLVGPNDPELGERFPDMTEIYKKSLISLAKDCARELNMELKEGVYFANSGPSYETPSEIKMARLLGADAVGMSTVPEAIVANYCGMNVLGISCISNTASAHDGEKLSHAEVIETTNRAKEKFKKLVVKVIEKIC</sequence>
<dbReference type="GO" id="GO:0004731">
    <property type="term" value="F:purine-nucleoside phosphorylase activity"/>
    <property type="evidence" value="ECO:0007669"/>
    <property type="project" value="UniProtKB-EC"/>
</dbReference>
<evidence type="ECO:0000313" key="9">
    <source>
        <dbReference type="Proteomes" id="UP000823632"/>
    </source>
</evidence>
<dbReference type="EC" id="2.4.2.1" evidence="5"/>
<dbReference type="NCBIfam" id="NF006054">
    <property type="entry name" value="PRK08202.1"/>
    <property type="match status" value="1"/>
</dbReference>
<feature type="binding site" evidence="6">
    <location>
        <begin position="75"/>
        <end position="77"/>
    </location>
    <ligand>
        <name>phosphate</name>
        <dbReference type="ChEBI" id="CHEBI:43474"/>
    </ligand>
</feature>
<dbReference type="InterPro" id="IPR035994">
    <property type="entry name" value="Nucleoside_phosphorylase_sf"/>
</dbReference>
<dbReference type="CDD" id="cd09009">
    <property type="entry name" value="PNP-EcPNPII_like"/>
    <property type="match status" value="1"/>
</dbReference>
<reference evidence="8" key="2">
    <citation type="journal article" date="2021" name="PeerJ">
        <title>Extensive microbial diversity within the chicken gut microbiome revealed by metagenomics and culture.</title>
        <authorList>
            <person name="Gilroy R."/>
            <person name="Ravi A."/>
            <person name="Getino M."/>
            <person name="Pursley I."/>
            <person name="Horton D.L."/>
            <person name="Alikhan N.F."/>
            <person name="Baker D."/>
            <person name="Gharbi K."/>
            <person name="Hall N."/>
            <person name="Watson M."/>
            <person name="Adriaenssens E.M."/>
            <person name="Foster-Nyarko E."/>
            <person name="Jarju S."/>
            <person name="Secka A."/>
            <person name="Antonio M."/>
            <person name="Oren A."/>
            <person name="Chaudhuri R.R."/>
            <person name="La Ragione R."/>
            <person name="Hildebrand F."/>
            <person name="Pallen M.J."/>
        </authorList>
    </citation>
    <scope>NUCLEOTIDE SEQUENCE</scope>
    <source>
        <strain evidence="8">10192</strain>
    </source>
</reference>
<dbReference type="Gene3D" id="3.40.50.1580">
    <property type="entry name" value="Nucleoside phosphorylase domain"/>
    <property type="match status" value="1"/>
</dbReference>
<name>A0A9D9DPA9_9BACT</name>
<comment type="pathway">
    <text evidence="1 5">Purine metabolism; purine nucleoside salvage.</text>
</comment>
<evidence type="ECO:0000256" key="5">
    <source>
        <dbReference type="PIRNR" id="PIRNR000477"/>
    </source>
</evidence>
<feature type="binding site" evidence="6">
    <location>
        <position position="206"/>
    </location>
    <ligand>
        <name>phosphate</name>
        <dbReference type="ChEBI" id="CHEBI:43474"/>
    </ligand>
</feature>
<keyword evidence="4 5" id="KW-0808">Transferase</keyword>
<keyword evidence="3 5" id="KW-0328">Glycosyltransferase</keyword>
<dbReference type="InterPro" id="IPR011270">
    <property type="entry name" value="Pur_Nuc_Pase_Ino/Guo-sp"/>
</dbReference>
<dbReference type="PIRSF" id="PIRSF000477">
    <property type="entry name" value="PurNPase"/>
    <property type="match status" value="1"/>
</dbReference>
<dbReference type="GO" id="GO:0005737">
    <property type="term" value="C:cytoplasm"/>
    <property type="evidence" value="ECO:0007669"/>
    <property type="project" value="TreeGrafter"/>
</dbReference>
<evidence type="ECO:0000256" key="6">
    <source>
        <dbReference type="PIRSR" id="PIRSR000477-2"/>
    </source>
</evidence>
<feature type="binding site" evidence="6">
    <location>
        <position position="229"/>
    </location>
    <ligand>
        <name>a purine D-ribonucleoside</name>
        <dbReference type="ChEBI" id="CHEBI:142355"/>
    </ligand>
</feature>
<organism evidence="8 9">
    <name type="scientific">Candidatus Scatousia excrementipullorum</name>
    <dbReference type="NCBI Taxonomy" id="2840936"/>
    <lineage>
        <taxon>Bacteria</taxon>
        <taxon>Candidatus Scatousia</taxon>
    </lineage>
</organism>
<dbReference type="InterPro" id="IPR011268">
    <property type="entry name" value="Purine_phosphorylase"/>
</dbReference>
<dbReference type="GO" id="GO:0009116">
    <property type="term" value="P:nucleoside metabolic process"/>
    <property type="evidence" value="ECO:0007669"/>
    <property type="project" value="InterPro"/>
</dbReference>
<feature type="binding site" evidence="6">
    <location>
        <position position="55"/>
    </location>
    <ligand>
        <name>phosphate</name>
        <dbReference type="ChEBI" id="CHEBI:43474"/>
    </ligand>
</feature>
<comment type="caution">
    <text evidence="8">The sequence shown here is derived from an EMBL/GenBank/DDBJ whole genome shotgun (WGS) entry which is preliminary data.</text>
</comment>
<reference evidence="8" key="1">
    <citation type="submission" date="2020-10" db="EMBL/GenBank/DDBJ databases">
        <authorList>
            <person name="Gilroy R."/>
        </authorList>
    </citation>
    <scope>NUCLEOTIDE SEQUENCE</scope>
    <source>
        <strain evidence="8">10192</strain>
    </source>
</reference>
<evidence type="ECO:0000256" key="4">
    <source>
        <dbReference type="ARBA" id="ARBA00022679"/>
    </source>
</evidence>
<dbReference type="EMBL" id="JADIND010000145">
    <property type="protein sequence ID" value="MBO8431051.1"/>
    <property type="molecule type" value="Genomic_DNA"/>
</dbReference>
<dbReference type="Pfam" id="PF01048">
    <property type="entry name" value="PNP_UDP_1"/>
    <property type="match status" value="1"/>
</dbReference>
<comment type="function">
    <text evidence="5">The purine nucleoside phosphorylases catalyze the phosphorolytic breakdown of the N-glycosidic bond in the beta-(deoxy)ribonucleoside molecules, with the formation of the corresponding free purine bases and pentose-1-phosphate.</text>
</comment>
<comment type="similarity">
    <text evidence="2 5">Belongs to the PNP/MTAP phosphorylase family.</text>
</comment>
<gene>
    <name evidence="8" type="ORF">IAC76_06650</name>
</gene>
<dbReference type="Proteomes" id="UP000823632">
    <property type="component" value="Unassembled WGS sequence"/>
</dbReference>
<evidence type="ECO:0000256" key="2">
    <source>
        <dbReference type="ARBA" id="ARBA00006751"/>
    </source>
</evidence>
<evidence type="ECO:0000256" key="3">
    <source>
        <dbReference type="ARBA" id="ARBA00022676"/>
    </source>
</evidence>
<dbReference type="NCBIfam" id="TIGR01700">
    <property type="entry name" value="PNPH"/>
    <property type="match status" value="1"/>
</dbReference>
<dbReference type="InterPro" id="IPR000845">
    <property type="entry name" value="Nucleoside_phosphorylase_d"/>
</dbReference>
<dbReference type="AlphaFoldDB" id="A0A9D9DPA9"/>
<dbReference type="SUPFAM" id="SSF53167">
    <property type="entry name" value="Purine and uridine phosphorylases"/>
    <property type="match status" value="1"/>
</dbReference>
<dbReference type="NCBIfam" id="TIGR01697">
    <property type="entry name" value="PNPH-PUNA-XAPA"/>
    <property type="match status" value="1"/>
</dbReference>
<feature type="binding site" evidence="6">
    <location>
        <position position="187"/>
    </location>
    <ligand>
        <name>a purine D-ribonucleoside</name>
        <dbReference type="ChEBI" id="CHEBI:142355"/>
    </ligand>
</feature>
<dbReference type="PANTHER" id="PTHR11904:SF9">
    <property type="entry name" value="PURINE NUCLEOSIDE PHOSPHORYLASE-RELATED"/>
    <property type="match status" value="1"/>
</dbReference>
<evidence type="ECO:0000259" key="7">
    <source>
        <dbReference type="Pfam" id="PF01048"/>
    </source>
</evidence>
<dbReference type="PANTHER" id="PTHR11904">
    <property type="entry name" value="METHYLTHIOADENOSINE/PURINE NUCLEOSIDE PHOSPHORYLASE"/>
    <property type="match status" value="1"/>
</dbReference>
<evidence type="ECO:0000256" key="1">
    <source>
        <dbReference type="ARBA" id="ARBA00005058"/>
    </source>
</evidence>
<feature type="binding site" evidence="6">
    <location>
        <position position="25"/>
    </location>
    <ligand>
        <name>phosphate</name>
        <dbReference type="ChEBI" id="CHEBI:43474"/>
    </ligand>
</feature>
<feature type="domain" description="Nucleoside phosphorylase" evidence="7">
    <location>
        <begin position="18"/>
        <end position="264"/>
    </location>
</feature>
<evidence type="ECO:0000313" key="8">
    <source>
        <dbReference type="EMBL" id="MBO8431051.1"/>
    </source>
</evidence>
<proteinExistence type="inferred from homology"/>
<protein>
    <recommendedName>
        <fullName evidence="5">Purine nucleoside phosphorylase</fullName>
        <ecNumber evidence="5">2.4.2.1</ecNumber>
    </recommendedName>
    <alternativeName>
        <fullName evidence="5">Inosine-guanosine phosphorylase</fullName>
    </alternativeName>
</protein>
<feature type="binding site" evidence="6">
    <location>
        <position position="107"/>
    </location>
    <ligand>
        <name>phosphate</name>
        <dbReference type="ChEBI" id="CHEBI:43474"/>
    </ligand>
</feature>
<accession>A0A9D9DPA9</accession>